<evidence type="ECO:0000256" key="4">
    <source>
        <dbReference type="ARBA" id="ARBA00022728"/>
    </source>
</evidence>
<dbReference type="OrthoDB" id="541719at2759"/>
<dbReference type="GO" id="GO:0000785">
    <property type="term" value="C:chromatin"/>
    <property type="evidence" value="ECO:0007669"/>
    <property type="project" value="EnsemblFungi"/>
</dbReference>
<proteinExistence type="inferred from homology"/>
<evidence type="ECO:0000256" key="7">
    <source>
        <dbReference type="ARBA" id="ARBA00023242"/>
    </source>
</evidence>
<dbReference type="Gene3D" id="1.25.40.10">
    <property type="entry name" value="Tetratricopeptide repeat domain"/>
    <property type="match status" value="2"/>
</dbReference>
<dbReference type="SUPFAM" id="SSF48452">
    <property type="entry name" value="TPR-like"/>
    <property type="match status" value="3"/>
</dbReference>
<feature type="domain" description="Pre-mRNA-splicing factor Syf1-like N-terminal HAT-repeats" evidence="9">
    <location>
        <begin position="68"/>
        <end position="210"/>
    </location>
</feature>
<dbReference type="GO" id="GO:0071011">
    <property type="term" value="C:precatalytic spliceosome"/>
    <property type="evidence" value="ECO:0007669"/>
    <property type="project" value="TreeGrafter"/>
</dbReference>
<evidence type="ECO:0000256" key="5">
    <source>
        <dbReference type="ARBA" id="ARBA00022737"/>
    </source>
</evidence>
<dbReference type="Proteomes" id="UP000092555">
    <property type="component" value="Unassembled WGS sequence"/>
</dbReference>
<keyword evidence="4" id="KW-0747">Spliceosome</keyword>
<dbReference type="GO" id="GO:0000974">
    <property type="term" value="C:Prp19 complex"/>
    <property type="evidence" value="ECO:0007669"/>
    <property type="project" value="EnsemblFungi"/>
</dbReference>
<dbReference type="GO" id="GO:0006270">
    <property type="term" value="P:DNA replication initiation"/>
    <property type="evidence" value="ECO:0007669"/>
    <property type="project" value="EnsemblFungi"/>
</dbReference>
<sequence length="709" mass="81488">MNPPLSLPPNLATQPPLSKSSNIAATQVSSAEILADAHDIKQTDFRKPDLNIQDLDELRLFQLAKRRDYEQQLNKNRLNYGQWMRYAKWEIEFSHDLKRARSIMERALEVNVQHVPFWVRYIELELLHKNVNHARNLLDRAVTILPRTDKFWFMYVQTEETLGNFAGVRLVFERWLQWHPSELAWDSYVLFEERYGEVENARAVLLRYVVEFPTGDTWKRWLLLETMLPVVDDMQVAKTRGVFEAALDTLLASGKSGADRSIPGIVLLWVDWETSVGEAERARAILATALDSDLLLKEQKLEVLRTSAHSSGVAASLGSPGSSGAALPLKNRLRLEKAVMENPRDYDSWWEYAKLQELALGARHVMDILSKAVEHCPLDELKLTTWRRYVYLWIKLALYHEYVAKDIPGAREAWRRSLQTVPHGKFTFAKLWAMSAEFELRNGGGLAKARKILGLAIGQSCKERPKRKLFKYYVELEKRLGELERVRRVYEKWLESSLVCDRQTGEAQSVAVLQQYIDFEKSVGESGRCVALFDIGISGEFPPSGVFFDAYIDFLKDEFRYDKAREVYRARLGSAGSWIQLALFESSILSPEQMDELERADSDEVRFEVGEHHLRSTRAIFSEAYAQFRDAQDGANATHIVEAWLEYENMHGSREQAEQVRAKAPKQITKRRGSGGVEEIYHEYDFPESAPNLSRFLAKAKQWASTTTG</sequence>
<dbReference type="RefSeq" id="XP_018710388.1">
    <property type="nucleotide sequence ID" value="XM_018856159.1"/>
</dbReference>
<keyword evidence="6" id="KW-0508">mRNA splicing</keyword>
<evidence type="ECO:0000256" key="1">
    <source>
        <dbReference type="ARBA" id="ARBA00004123"/>
    </source>
</evidence>
<dbReference type="InterPro" id="IPR003107">
    <property type="entry name" value="HAT"/>
</dbReference>
<dbReference type="GO" id="GO:0003688">
    <property type="term" value="F:DNA replication origin binding"/>
    <property type="evidence" value="ECO:0007669"/>
    <property type="project" value="EnsemblFungi"/>
</dbReference>
<organism evidence="10 11">
    <name type="scientific">Metschnikowia bicuspidata var. bicuspidata NRRL YB-4993</name>
    <dbReference type="NCBI Taxonomy" id="869754"/>
    <lineage>
        <taxon>Eukaryota</taxon>
        <taxon>Fungi</taxon>
        <taxon>Dikarya</taxon>
        <taxon>Ascomycota</taxon>
        <taxon>Saccharomycotina</taxon>
        <taxon>Pichiomycetes</taxon>
        <taxon>Metschnikowiaceae</taxon>
        <taxon>Metschnikowia</taxon>
    </lineage>
</organism>
<dbReference type="InterPro" id="IPR011990">
    <property type="entry name" value="TPR-like_helical_dom_sf"/>
</dbReference>
<comment type="subcellular location">
    <subcellularLocation>
        <location evidence="1">Nucleus</location>
    </subcellularLocation>
</comment>
<dbReference type="PANTHER" id="PTHR11246">
    <property type="entry name" value="PRE-MRNA SPLICING FACTOR"/>
    <property type="match status" value="1"/>
</dbReference>
<evidence type="ECO:0000259" key="9">
    <source>
        <dbReference type="Pfam" id="PF23233"/>
    </source>
</evidence>
<dbReference type="GO" id="GO:0071007">
    <property type="term" value="C:U2-type catalytic step 2 spliceosome"/>
    <property type="evidence" value="ECO:0007669"/>
    <property type="project" value="EnsemblFungi"/>
</dbReference>
<keyword evidence="5" id="KW-0677">Repeat</keyword>
<evidence type="ECO:0000313" key="11">
    <source>
        <dbReference type="Proteomes" id="UP000092555"/>
    </source>
</evidence>
<gene>
    <name evidence="10" type="ORF">METBIDRAFT_32908</name>
</gene>
<dbReference type="InterPro" id="IPR045075">
    <property type="entry name" value="Syf1-like"/>
</dbReference>
<dbReference type="AlphaFoldDB" id="A0A1A0H7I5"/>
<evidence type="ECO:0000256" key="2">
    <source>
        <dbReference type="ARBA" id="ARBA00008644"/>
    </source>
</evidence>
<dbReference type="STRING" id="869754.A0A1A0H7I5"/>
<comment type="similarity">
    <text evidence="2">Belongs to the crooked-neck family.</text>
</comment>
<dbReference type="SMART" id="SM00386">
    <property type="entry name" value="HAT"/>
    <property type="match status" value="9"/>
</dbReference>
<name>A0A1A0H7I5_9ASCO</name>
<dbReference type="GeneID" id="30029135"/>
<evidence type="ECO:0000313" key="10">
    <source>
        <dbReference type="EMBL" id="OBA19863.1"/>
    </source>
</evidence>
<protein>
    <recommendedName>
        <fullName evidence="8">Pre-mRNA-splicing factor CLF1</fullName>
    </recommendedName>
</protein>
<keyword evidence="7" id="KW-0539">Nucleus</keyword>
<evidence type="ECO:0000256" key="3">
    <source>
        <dbReference type="ARBA" id="ARBA00022664"/>
    </source>
</evidence>
<dbReference type="InterPro" id="IPR055433">
    <property type="entry name" value="HAT_Syf1-like_N"/>
</dbReference>
<evidence type="ECO:0000256" key="8">
    <source>
        <dbReference type="ARBA" id="ARBA00039167"/>
    </source>
</evidence>
<dbReference type="GO" id="GO:0071004">
    <property type="term" value="C:U2-type prespliceosome"/>
    <property type="evidence" value="ECO:0007669"/>
    <property type="project" value="EnsemblFungi"/>
</dbReference>
<comment type="caution">
    <text evidence="10">The sequence shown here is derived from an EMBL/GenBank/DDBJ whole genome shotgun (WGS) entry which is preliminary data.</text>
</comment>
<dbReference type="PANTHER" id="PTHR11246:SF3">
    <property type="entry name" value="CROOKED NECK-LIKE PROTEIN 1"/>
    <property type="match status" value="1"/>
</dbReference>
<dbReference type="GO" id="GO:0071008">
    <property type="term" value="C:U2-type post-mRNA release spliceosomal complex"/>
    <property type="evidence" value="ECO:0007669"/>
    <property type="project" value="EnsemblFungi"/>
</dbReference>
<keyword evidence="11" id="KW-1185">Reference proteome</keyword>
<dbReference type="GO" id="GO:0071006">
    <property type="term" value="C:U2-type catalytic step 1 spliceosome"/>
    <property type="evidence" value="ECO:0007669"/>
    <property type="project" value="EnsemblFungi"/>
</dbReference>
<reference evidence="10 11" key="1">
    <citation type="submission" date="2016-05" db="EMBL/GenBank/DDBJ databases">
        <title>Comparative genomics of biotechnologically important yeasts.</title>
        <authorList>
            <consortium name="DOE Joint Genome Institute"/>
            <person name="Riley R."/>
            <person name="Haridas S."/>
            <person name="Wolfe K.H."/>
            <person name="Lopes M.R."/>
            <person name="Hittinger C.T."/>
            <person name="Goker M."/>
            <person name="Salamov A."/>
            <person name="Wisecaver J."/>
            <person name="Long T.M."/>
            <person name="Aerts A.L."/>
            <person name="Barry K."/>
            <person name="Choi C."/>
            <person name="Clum A."/>
            <person name="Coughlan A.Y."/>
            <person name="Deshpande S."/>
            <person name="Douglass A.P."/>
            <person name="Hanson S.J."/>
            <person name="Klenk H.-P."/>
            <person name="LaButti K."/>
            <person name="Lapidus A."/>
            <person name="Lindquist E."/>
            <person name="Lipzen A."/>
            <person name="Meier-kolthoff J.P."/>
            <person name="Ohm R.A."/>
            <person name="Otillar R.P."/>
            <person name="Pangilinan J."/>
            <person name="Peng Y."/>
            <person name="Rokas A."/>
            <person name="Rosa C.A."/>
            <person name="Scheuner C."/>
            <person name="Sibirny A.A."/>
            <person name="Slot J.C."/>
            <person name="Stielow J.B."/>
            <person name="Sun H."/>
            <person name="Kurtzman C.P."/>
            <person name="Blackwell M."/>
            <person name="Grigoriev I.V."/>
            <person name="Jeffries T.W."/>
        </authorList>
    </citation>
    <scope>NUCLEOTIDE SEQUENCE [LARGE SCALE GENOMIC DNA]</scope>
    <source>
        <strain evidence="10 11">NRRL YB-4993</strain>
    </source>
</reference>
<dbReference type="EMBL" id="LXTC01000005">
    <property type="protein sequence ID" value="OBA19863.1"/>
    <property type="molecule type" value="Genomic_DNA"/>
</dbReference>
<accession>A0A1A0H7I5</accession>
<keyword evidence="3" id="KW-0507">mRNA processing</keyword>
<dbReference type="GO" id="GO:0003682">
    <property type="term" value="F:chromatin binding"/>
    <property type="evidence" value="ECO:0007669"/>
    <property type="project" value="EnsemblFungi"/>
</dbReference>
<evidence type="ECO:0000256" key="6">
    <source>
        <dbReference type="ARBA" id="ARBA00023187"/>
    </source>
</evidence>
<dbReference type="Pfam" id="PF23233">
    <property type="entry name" value="HAT_Syf1_CNRKL1_N"/>
    <property type="match status" value="1"/>
</dbReference>
<dbReference type="GO" id="GO:0000354">
    <property type="term" value="P:cis assembly of pre-catalytic spliceosome"/>
    <property type="evidence" value="ECO:0007669"/>
    <property type="project" value="EnsemblFungi"/>
</dbReference>